<dbReference type="AlphaFoldDB" id="A0A433Q5C4"/>
<dbReference type="EMBL" id="RBNJ01014373">
    <property type="protein sequence ID" value="RUS24983.1"/>
    <property type="molecule type" value="Genomic_DNA"/>
</dbReference>
<comment type="caution">
    <text evidence="1">The sequence shown here is derived from an EMBL/GenBank/DDBJ whole genome shotgun (WGS) entry which is preliminary data.</text>
</comment>
<protein>
    <submittedName>
        <fullName evidence="1">Uncharacterized protein</fullName>
    </submittedName>
</protein>
<dbReference type="Proteomes" id="UP000274822">
    <property type="component" value="Unassembled WGS sequence"/>
</dbReference>
<sequence>MIQPVAEWPIADIRYEDAIAGTEQWYSSGCAGFGVRFRKLSLVLLAHEPGANAEVRAKANGCRTLDRASSIHALPLAS</sequence>
<name>A0A433Q5C4_9FUNG</name>
<keyword evidence="2" id="KW-1185">Reference proteome</keyword>
<organism evidence="1 2">
    <name type="scientific">Jimgerdemannia flammicorona</name>
    <dbReference type="NCBI Taxonomy" id="994334"/>
    <lineage>
        <taxon>Eukaryota</taxon>
        <taxon>Fungi</taxon>
        <taxon>Fungi incertae sedis</taxon>
        <taxon>Mucoromycota</taxon>
        <taxon>Mucoromycotina</taxon>
        <taxon>Endogonomycetes</taxon>
        <taxon>Endogonales</taxon>
        <taxon>Endogonaceae</taxon>
        <taxon>Jimgerdemannia</taxon>
    </lineage>
</organism>
<evidence type="ECO:0000313" key="1">
    <source>
        <dbReference type="EMBL" id="RUS24983.1"/>
    </source>
</evidence>
<proteinExistence type="predicted"/>
<evidence type="ECO:0000313" key="2">
    <source>
        <dbReference type="Proteomes" id="UP000274822"/>
    </source>
</evidence>
<reference evidence="1 2" key="1">
    <citation type="journal article" date="2018" name="New Phytol.">
        <title>Phylogenomics of Endogonaceae and evolution of mycorrhizas within Mucoromycota.</title>
        <authorList>
            <person name="Chang Y."/>
            <person name="Desiro A."/>
            <person name="Na H."/>
            <person name="Sandor L."/>
            <person name="Lipzen A."/>
            <person name="Clum A."/>
            <person name="Barry K."/>
            <person name="Grigoriev I.V."/>
            <person name="Martin F.M."/>
            <person name="Stajich J.E."/>
            <person name="Smith M.E."/>
            <person name="Bonito G."/>
            <person name="Spatafora J.W."/>
        </authorList>
    </citation>
    <scope>NUCLEOTIDE SEQUENCE [LARGE SCALE GENOMIC DNA]</scope>
    <source>
        <strain evidence="1 2">AD002</strain>
    </source>
</reference>
<gene>
    <name evidence="1" type="ORF">BC938DRAFT_472791</name>
</gene>
<accession>A0A433Q5C4</accession>